<dbReference type="GO" id="GO:0005506">
    <property type="term" value="F:iron ion binding"/>
    <property type="evidence" value="ECO:0007669"/>
    <property type="project" value="UniProtKB-UniRule"/>
</dbReference>
<keyword evidence="8 9" id="KW-0411">Iron-sulfur</keyword>
<keyword evidence="1 9" id="KW-0004">4Fe-4S</keyword>
<evidence type="ECO:0000256" key="12">
    <source>
        <dbReference type="SAM" id="MobiDB-lite"/>
    </source>
</evidence>
<dbReference type="InterPro" id="IPR029063">
    <property type="entry name" value="SAM-dependent_MTases_sf"/>
</dbReference>
<feature type="binding site" evidence="9">
    <location>
        <position position="151"/>
    </location>
    <ligand>
        <name>[4Fe-4S] cluster</name>
        <dbReference type="ChEBI" id="CHEBI:49883"/>
    </ligand>
</feature>
<comment type="function">
    <text evidence="9">Catalyzes the formation of 5-methyl-uridine at position 1939 (m5U1939) in 23S rRNA.</text>
</comment>
<dbReference type="AlphaFoldDB" id="A0A6T9XY16"/>
<keyword evidence="4 9" id="KW-0808">Transferase</keyword>
<feature type="binding site" evidence="9 10">
    <location>
        <position position="393"/>
    </location>
    <ligand>
        <name>S-adenosyl-L-methionine</name>
        <dbReference type="ChEBI" id="CHEBI:59789"/>
    </ligand>
</feature>
<dbReference type="GO" id="GO:0003723">
    <property type="term" value="F:RNA binding"/>
    <property type="evidence" value="ECO:0007669"/>
    <property type="project" value="InterPro"/>
</dbReference>
<comment type="similarity">
    <text evidence="9">Belongs to the class I-like SAM-binding methyltransferase superfamily. RNA M5U methyltransferase family. RlmD subfamily.</text>
</comment>
<feature type="domain" description="TRAM" evidence="13">
    <location>
        <begin position="75"/>
        <end position="132"/>
    </location>
</feature>
<keyword evidence="6 9" id="KW-0479">Metal-binding</keyword>
<evidence type="ECO:0000256" key="4">
    <source>
        <dbReference type="ARBA" id="ARBA00022679"/>
    </source>
</evidence>
<dbReference type="HAMAP" id="MF_01010">
    <property type="entry name" value="23SrRNA_methyltr_RlmD"/>
    <property type="match status" value="1"/>
</dbReference>
<evidence type="ECO:0000256" key="11">
    <source>
        <dbReference type="PROSITE-ProRule" id="PRU10015"/>
    </source>
</evidence>
<evidence type="ECO:0000256" key="5">
    <source>
        <dbReference type="ARBA" id="ARBA00022691"/>
    </source>
</evidence>
<evidence type="ECO:0000256" key="10">
    <source>
        <dbReference type="PROSITE-ProRule" id="PRU01024"/>
    </source>
</evidence>
<feature type="binding site" evidence="9">
    <location>
        <position position="232"/>
    </location>
    <ligand>
        <name>[4Fe-4S] cluster</name>
        <dbReference type="ChEBI" id="CHEBI:49883"/>
    </ligand>
</feature>
<evidence type="ECO:0000256" key="8">
    <source>
        <dbReference type="ARBA" id="ARBA00023014"/>
    </source>
</evidence>
<dbReference type="InterPro" id="IPR030390">
    <property type="entry name" value="MeTrfase_TrmA_AS"/>
</dbReference>
<dbReference type="PROSITE" id="PS01230">
    <property type="entry name" value="TRMA_1"/>
    <property type="match status" value="1"/>
</dbReference>
<dbReference type="Proteomes" id="UP000509458">
    <property type="component" value="Chromosome"/>
</dbReference>
<comment type="catalytic activity">
    <reaction evidence="9">
        <text>uridine(1939) in 23S rRNA + S-adenosyl-L-methionine = 5-methyluridine(1939) in 23S rRNA + S-adenosyl-L-homocysteine + H(+)</text>
        <dbReference type="Rhea" id="RHEA:42908"/>
        <dbReference type="Rhea" id="RHEA-COMP:10278"/>
        <dbReference type="Rhea" id="RHEA-COMP:10279"/>
        <dbReference type="ChEBI" id="CHEBI:15378"/>
        <dbReference type="ChEBI" id="CHEBI:57856"/>
        <dbReference type="ChEBI" id="CHEBI:59789"/>
        <dbReference type="ChEBI" id="CHEBI:65315"/>
        <dbReference type="ChEBI" id="CHEBI:74447"/>
        <dbReference type="EC" id="2.1.1.190"/>
    </reaction>
</comment>
<feature type="binding site" evidence="9">
    <location>
        <position position="145"/>
    </location>
    <ligand>
        <name>[4Fe-4S] cluster</name>
        <dbReference type="ChEBI" id="CHEBI:49883"/>
    </ligand>
</feature>
<dbReference type="EC" id="2.1.1.190" evidence="9"/>
<dbReference type="PANTHER" id="PTHR11061:SF49">
    <property type="entry name" value="23S RRNA (URACIL(1939)-C(5))-METHYLTRANSFERASE RLMD"/>
    <property type="match status" value="1"/>
</dbReference>
<dbReference type="GO" id="GO:0070041">
    <property type="term" value="F:rRNA (uridine-C5-)-methyltransferase activity"/>
    <property type="evidence" value="ECO:0007669"/>
    <property type="project" value="UniProtKB-UniRule"/>
</dbReference>
<evidence type="ECO:0000256" key="3">
    <source>
        <dbReference type="ARBA" id="ARBA00022603"/>
    </source>
</evidence>
<gene>
    <name evidence="9 14" type="primary">rlmD</name>
    <name evidence="14" type="ORF">ALFOR1_20211</name>
</gene>
<dbReference type="InterPro" id="IPR010280">
    <property type="entry name" value="U5_MeTrfase_fam"/>
</dbReference>
<keyword evidence="5 9" id="KW-0949">S-adenosyl-L-methionine</keyword>
<keyword evidence="2 9" id="KW-0698">rRNA processing</keyword>
<evidence type="ECO:0000256" key="9">
    <source>
        <dbReference type="HAMAP-Rule" id="MF_01010"/>
    </source>
</evidence>
<dbReference type="Gene3D" id="2.40.50.140">
    <property type="entry name" value="Nucleic acid-binding proteins"/>
    <property type="match status" value="1"/>
</dbReference>
<dbReference type="SUPFAM" id="SSF53335">
    <property type="entry name" value="S-adenosyl-L-methionine-dependent methyltransferases"/>
    <property type="match status" value="1"/>
</dbReference>
<evidence type="ECO:0000313" key="15">
    <source>
        <dbReference type="Proteomes" id="UP000509458"/>
    </source>
</evidence>
<dbReference type="PROSITE" id="PS50926">
    <property type="entry name" value="TRAM"/>
    <property type="match status" value="1"/>
</dbReference>
<dbReference type="Gene3D" id="3.40.50.150">
    <property type="entry name" value="Vaccinia Virus protein VP39"/>
    <property type="match status" value="1"/>
</dbReference>
<dbReference type="NCBIfam" id="TIGR00479">
    <property type="entry name" value="rumA"/>
    <property type="match status" value="1"/>
</dbReference>
<feature type="binding site" evidence="9 10">
    <location>
        <position position="372"/>
    </location>
    <ligand>
        <name>S-adenosyl-L-methionine</name>
        <dbReference type="ChEBI" id="CHEBI:59789"/>
    </ligand>
</feature>
<dbReference type="Gene3D" id="2.40.50.1070">
    <property type="match status" value="1"/>
</dbReference>
<feature type="region of interest" description="Disordered" evidence="12">
    <location>
        <begin position="31"/>
        <end position="57"/>
    </location>
</feature>
<keyword evidence="7 9" id="KW-0408">Iron</keyword>
<feature type="binding site" evidence="9">
    <location>
        <position position="154"/>
    </location>
    <ligand>
        <name>[4Fe-4S] cluster</name>
        <dbReference type="ChEBI" id="CHEBI:49883"/>
    </ligand>
</feature>
<feature type="active site" description="Nucleophile" evidence="9 10">
    <location>
        <position position="467"/>
    </location>
</feature>
<feature type="binding site" evidence="9 10">
    <location>
        <position position="343"/>
    </location>
    <ligand>
        <name>S-adenosyl-L-methionine</name>
        <dbReference type="ChEBI" id="CHEBI:59789"/>
    </ligand>
</feature>
<proteinExistence type="inferred from homology"/>
<feature type="binding site" evidence="9">
    <location>
        <position position="377"/>
    </location>
    <ligand>
        <name>S-adenosyl-L-methionine</name>
        <dbReference type="ChEBI" id="CHEBI:59789"/>
    </ligand>
</feature>
<evidence type="ECO:0000256" key="1">
    <source>
        <dbReference type="ARBA" id="ARBA00022485"/>
    </source>
</evidence>
<dbReference type="CDD" id="cd02440">
    <property type="entry name" value="AdoMet_MTases"/>
    <property type="match status" value="1"/>
</dbReference>
<dbReference type="GO" id="GO:0070475">
    <property type="term" value="P:rRNA base methylation"/>
    <property type="evidence" value="ECO:0007669"/>
    <property type="project" value="TreeGrafter"/>
</dbReference>
<keyword evidence="3 9" id="KW-0489">Methyltransferase</keyword>
<dbReference type="GO" id="GO:0051539">
    <property type="term" value="F:4 iron, 4 sulfur cluster binding"/>
    <property type="evidence" value="ECO:0007669"/>
    <property type="project" value="UniProtKB-KW"/>
</dbReference>
<evidence type="ECO:0000256" key="2">
    <source>
        <dbReference type="ARBA" id="ARBA00022552"/>
    </source>
</evidence>
<dbReference type="PROSITE" id="PS51687">
    <property type="entry name" value="SAM_MT_RNA_M5U"/>
    <property type="match status" value="1"/>
</dbReference>
<dbReference type="EMBL" id="LR812090">
    <property type="protein sequence ID" value="CAB9492769.1"/>
    <property type="molecule type" value="Genomic_DNA"/>
</dbReference>
<evidence type="ECO:0000256" key="6">
    <source>
        <dbReference type="ARBA" id="ARBA00022723"/>
    </source>
</evidence>
<name>A0A6T9XY16_ALTMA</name>
<organism evidence="14 15">
    <name type="scientific">Alteromonas macleodii</name>
    <name type="common">Pseudoalteromonas macleodii</name>
    <dbReference type="NCBI Taxonomy" id="28108"/>
    <lineage>
        <taxon>Bacteria</taxon>
        <taxon>Pseudomonadati</taxon>
        <taxon>Pseudomonadota</taxon>
        <taxon>Gammaproteobacteria</taxon>
        <taxon>Alteromonadales</taxon>
        <taxon>Alteromonadaceae</taxon>
        <taxon>Alteromonas/Salinimonas group</taxon>
        <taxon>Alteromonas</taxon>
    </lineage>
</organism>
<sequence>MKPIWAAFTKKRYKYQTTQSKLPESHLANLFKQSRSKQKGTASSRLSGNGKKGNASANAQVAGLRFGKTKNASQASKKANSSTVTIEDVDWMGHGVVRGNPIMFVEGALVGETCDIEVLSSKKKVINAKATNIQLPSEARQAPFCPVFDSCGGCQLQHIKPDTALEQRDNALKVMMERQLAMKAGVWQSPLVGPRPQYRRKARLAIDARNPNQIKLGFREANSNKVTNVDSCPILVDPLSNIIGPLQNALTGFESARHIGHISLIAGDNTSHLVIKHIKALEAELIDAVNALVNEYSLANTDKIELKLENKQGQIRSVGHGTDLVMSTINDCSISPSANDFIQINKVVNEKMIDQAMDWLNPLPNERIADWFSGLGNFTLPIAKSGSRVQAVEGVAEMVRRAKDNAQRQGINNVEWLHLDLADKTNVEASLQQGFDKVLLDPSREGALTVCHALVKALPKTIVYVSCNPSTFSRDAKVLIDGGYEMEKAGVAEMFPFTHHMEMMALFTRKQQ</sequence>
<dbReference type="SUPFAM" id="SSF50249">
    <property type="entry name" value="Nucleic acid-binding proteins"/>
    <property type="match status" value="1"/>
</dbReference>
<accession>A0A6T9XY16</accession>
<evidence type="ECO:0000256" key="7">
    <source>
        <dbReference type="ARBA" id="ARBA00023004"/>
    </source>
</evidence>
<dbReference type="InterPro" id="IPR002792">
    <property type="entry name" value="TRAM_dom"/>
</dbReference>
<feature type="active site" evidence="11">
    <location>
        <position position="467"/>
    </location>
</feature>
<evidence type="ECO:0000259" key="13">
    <source>
        <dbReference type="PROSITE" id="PS50926"/>
    </source>
</evidence>
<protein>
    <recommendedName>
        <fullName evidence="9">23S rRNA (uracil(1939)-C(5))-methyltransferase RlmD</fullName>
        <ecNumber evidence="9">2.1.1.190</ecNumber>
    </recommendedName>
    <alternativeName>
        <fullName evidence="9">23S rRNA(m5U1939)-methyltransferase</fullName>
    </alternativeName>
</protein>
<reference evidence="14 15" key="1">
    <citation type="submission" date="2020-06" db="EMBL/GenBank/DDBJ databases">
        <authorList>
            <person name="Duchaud E."/>
        </authorList>
    </citation>
    <scope>NUCLEOTIDE SEQUENCE [LARGE SCALE GENOMIC DNA]</scope>
    <source>
        <strain evidence="14">Alteromonas fortis</strain>
    </source>
</reference>
<feature type="binding site" evidence="9">
    <location>
        <position position="420"/>
    </location>
    <ligand>
        <name>S-adenosyl-L-methionine</name>
        <dbReference type="ChEBI" id="CHEBI:59789"/>
    </ligand>
</feature>
<dbReference type="PANTHER" id="PTHR11061">
    <property type="entry name" value="RNA M5U METHYLTRANSFERASE"/>
    <property type="match status" value="1"/>
</dbReference>
<evidence type="ECO:0000313" key="14">
    <source>
        <dbReference type="EMBL" id="CAB9492769.1"/>
    </source>
</evidence>
<dbReference type="InterPro" id="IPR001566">
    <property type="entry name" value="23S_rRNA_MeTrfase_RlmD"/>
</dbReference>
<feature type="binding site" evidence="9 10">
    <location>
        <position position="441"/>
    </location>
    <ligand>
        <name>S-adenosyl-L-methionine</name>
        <dbReference type="ChEBI" id="CHEBI:59789"/>
    </ligand>
</feature>
<dbReference type="Pfam" id="PF05958">
    <property type="entry name" value="tRNA_U5-meth_tr"/>
    <property type="match status" value="1"/>
</dbReference>
<dbReference type="InterPro" id="IPR012340">
    <property type="entry name" value="NA-bd_OB-fold"/>
</dbReference>